<dbReference type="GO" id="GO:0006897">
    <property type="term" value="P:endocytosis"/>
    <property type="evidence" value="ECO:0007669"/>
    <property type="project" value="TreeGrafter"/>
</dbReference>
<dbReference type="GO" id="GO:0034272">
    <property type="term" value="C:phosphatidylinositol 3-kinase complex, class III, type II"/>
    <property type="evidence" value="ECO:0007669"/>
    <property type="project" value="TreeGrafter"/>
</dbReference>
<dbReference type="GO" id="GO:0005524">
    <property type="term" value="F:ATP binding"/>
    <property type="evidence" value="ECO:0007669"/>
    <property type="project" value="UniProtKB-KW"/>
</dbReference>
<dbReference type="PANTHER" id="PTHR10048">
    <property type="entry name" value="PHOSPHATIDYLINOSITOL KINASE"/>
    <property type="match status" value="1"/>
</dbReference>
<proteinExistence type="predicted"/>
<dbReference type="GO" id="GO:0048015">
    <property type="term" value="P:phosphatidylinositol-mediated signaling"/>
    <property type="evidence" value="ECO:0007669"/>
    <property type="project" value="TreeGrafter"/>
</dbReference>
<dbReference type="SUPFAM" id="SSF48371">
    <property type="entry name" value="ARM repeat"/>
    <property type="match status" value="1"/>
</dbReference>
<evidence type="ECO:0000313" key="10">
    <source>
        <dbReference type="Proteomes" id="UP000291116"/>
    </source>
</evidence>
<dbReference type="GO" id="GO:0005777">
    <property type="term" value="C:peroxisome"/>
    <property type="evidence" value="ECO:0007669"/>
    <property type="project" value="TreeGrafter"/>
</dbReference>
<dbReference type="GO" id="GO:0034271">
    <property type="term" value="C:phosphatidylinositol 3-kinase complex, class III, type I"/>
    <property type="evidence" value="ECO:0007669"/>
    <property type="project" value="TreeGrafter"/>
</dbReference>
<organism evidence="9 10">
    <name type="scientific">Pseudo-nitzschia multistriata</name>
    <dbReference type="NCBI Taxonomy" id="183589"/>
    <lineage>
        <taxon>Eukaryota</taxon>
        <taxon>Sar</taxon>
        <taxon>Stramenopiles</taxon>
        <taxon>Ochrophyta</taxon>
        <taxon>Bacillariophyta</taxon>
        <taxon>Bacillariophyceae</taxon>
        <taxon>Bacillariophycidae</taxon>
        <taxon>Bacillariales</taxon>
        <taxon>Bacillariaceae</taxon>
        <taxon>Pseudo-nitzschia</taxon>
    </lineage>
</organism>
<dbReference type="Gene3D" id="3.30.1010.10">
    <property type="entry name" value="Phosphatidylinositol 3-kinase Catalytic Subunit, Chain A, domain 4"/>
    <property type="match status" value="1"/>
</dbReference>
<dbReference type="InterPro" id="IPR057756">
    <property type="entry name" value="PI3-kinase_type3/VPS34_cat"/>
</dbReference>
<feature type="compositionally biased region" description="Low complexity" evidence="6">
    <location>
        <begin position="512"/>
        <end position="537"/>
    </location>
</feature>
<feature type="region of interest" description="Disordered" evidence="6">
    <location>
        <begin position="744"/>
        <end position="769"/>
    </location>
</feature>
<evidence type="ECO:0000256" key="2">
    <source>
        <dbReference type="ARBA" id="ARBA00022679"/>
    </source>
</evidence>
<dbReference type="Gene3D" id="1.10.1070.11">
    <property type="entry name" value="Phosphatidylinositol 3-/4-kinase, catalytic domain"/>
    <property type="match status" value="1"/>
</dbReference>
<feature type="compositionally biased region" description="Low complexity" evidence="6">
    <location>
        <begin position="1085"/>
        <end position="1103"/>
    </location>
</feature>
<feature type="compositionally biased region" description="Low complexity" evidence="6">
    <location>
        <begin position="681"/>
        <end position="691"/>
    </location>
</feature>
<dbReference type="EC" id="2.7.1.137" evidence="1"/>
<dbReference type="InterPro" id="IPR015433">
    <property type="entry name" value="PI3/4_kinase"/>
</dbReference>
<keyword evidence="4" id="KW-0418">Kinase</keyword>
<dbReference type="CDD" id="cd00870">
    <property type="entry name" value="PI3Ka_III"/>
    <property type="match status" value="1"/>
</dbReference>
<dbReference type="InterPro" id="IPR036940">
    <property type="entry name" value="PI3/4_kinase_cat_sf"/>
</dbReference>
<dbReference type="SMART" id="SM00146">
    <property type="entry name" value="PI3Kc"/>
    <property type="match status" value="1"/>
</dbReference>
<feature type="compositionally biased region" description="Basic residues" evidence="6">
    <location>
        <begin position="313"/>
        <end position="322"/>
    </location>
</feature>
<sequence length="1520" mass="164907">MGRSISEPKTSFPERIVTVEHGPFEEKRKPGCGCDGTDRSPNQTKPNRTHPFYNNRWRVRWLVASSGCPLGRVLVRTRFATTTRHKGNIRGTNYAASEIAGRVRGVDAGPLTGRQGAVPQPTTRTIGPNTAVRGWLLGPRRGSPLGALAVCVRLALPPFCLRARCSAASRTAARRSDFVGSRAGSGTDDPSRCPCVCVCVCVRAATGGANGDKGFREGACFAFAFALGFDDEDFAEALPSATPAFELMQDPMARFGLDWMSVEPDGTNRIESNRIESNRVLGHQNNHPEHQNTNQLSHTSAPHRDTTKDKQSKAKPNKPKHTRTSEQAMPVEAGSDPRGADASLGTSATAAGSGRPHHHPPGGSQAPTAPQGLHHRPTGGHPPPEAGGPPRSTSSGSNTILGRPDPRLWATVAWMPHASLSQTSHVAVSVRAALATVHGGSVGSSSGDGSSDAPTLSWRVGVAIKGLAGLELAPVGSETGSAPLLPLGHLRGHPSVTGATHACVWDRGGGSSSNSSSHNNNNNNSTSHNNTSNSNSHKTSGGLLQVPLRWRDLPRDACLEFTVASGNRRGDASYEPARLSLFDDYGRLRSGLNRVPLRFRGGGRKRGEQQKHQEQQPPPPPPKQGWQRHDDDPVWKASKILEQLDRFEDQNSSGNGNSAAGSRTTAPGRGSKRPPQPASTQQQQQQQNQQQHPHRQLHAKPHNPRHYFGDVPSVPWLDRMARDHCEEVLEEARTKARHLVAWPPQTPATGKAAGASDEARDDALDTAEDPPPAWLVVEIPSFDVPVVHEETFYPVPRHGPSGSVHPSEVAEHKQQQRERQHAPPPTTSHEPPPFHPLGAVPFLDYENENDSPTDDKYRTLAHDLLRGLVDPALKPDRKQRDKLAAIIASPSHHPTRAEKDLLWRFRFSLVDNHRALAKFLLAVDWTVESEAVQASELLEQWRKRSPIAVTDALKLLGKQVAYQTNLVRAYAIDTLEAAPDEELGLYLLQLVQALKFENSLQQQQQQETTAEAGSPPVDSGPKKSSLATFLIARASKNVLLANYLYWYLKVELQDPAHGARYREIFDGFRAVLSATPYPRALEGEAAPASPSHPRFSSSSSSSLAASAGPSASSLVNKLGESVSKLGDKLLKTDSGHPSGNGAPGQSGRAGQRARSSSRSVWEVLSDQDRFISGVMDAQMSYSSKARQPAKEAHLRSVLEAEGVFRSAVYPALIEFHALRVVDKAAFAQDPRPSSRSGKRGAAPPLPKPPPPTLKRPGSYRVLMKTGDDLRQDQLVMMMIKLMDRLLKRASLDLCITPYSIIATSPSSGMIEFVEDSVPLSAILANHNNSIARFFRSVAPQAGARHGIRPDVLSSYVRSVAGGCVLTYLLGVGDRHLDNLMITKTGRFFHIDFGFLFGRDPKPLPPAFRLTREMVEGMGGSESAEYRQFCSLACQAFNALRKSAGLVLNLLHLMSDAGIEDLSNNPSADADGVIAKVEERFKLDLTDEQAERFFLGLIHESQSALAPRLMDVFHSIAVARR</sequence>
<feature type="compositionally biased region" description="Polar residues" evidence="6">
    <location>
        <begin position="391"/>
        <end position="400"/>
    </location>
</feature>
<feature type="compositionally biased region" description="Low complexity" evidence="6">
    <location>
        <begin position="340"/>
        <end position="354"/>
    </location>
</feature>
<dbReference type="PROSITE" id="PS00916">
    <property type="entry name" value="PI3_4_KINASE_2"/>
    <property type="match status" value="1"/>
</dbReference>
<feature type="compositionally biased region" description="Basic residues" evidence="6">
    <location>
        <begin position="692"/>
        <end position="705"/>
    </location>
</feature>
<dbReference type="InterPro" id="IPR018936">
    <property type="entry name" value="PI3/4_kinase_CS"/>
</dbReference>
<accession>A0A448ZQV5</accession>
<feature type="compositionally biased region" description="Pro residues" evidence="6">
    <location>
        <begin position="822"/>
        <end position="835"/>
    </location>
</feature>
<dbReference type="GO" id="GO:0016303">
    <property type="term" value="F:1-phosphatidylinositol-3-kinase activity"/>
    <property type="evidence" value="ECO:0007669"/>
    <property type="project" value="UniProtKB-EC"/>
</dbReference>
<dbReference type="GO" id="GO:0005768">
    <property type="term" value="C:endosome"/>
    <property type="evidence" value="ECO:0007669"/>
    <property type="project" value="TreeGrafter"/>
</dbReference>
<dbReference type="InterPro" id="IPR042236">
    <property type="entry name" value="PI3K_accessory_sf"/>
</dbReference>
<feature type="domain" description="PIK helical" evidence="8">
    <location>
        <begin position="869"/>
        <end position="1071"/>
    </location>
</feature>
<dbReference type="PROSITE" id="PS50290">
    <property type="entry name" value="PI3_4_KINASE_3"/>
    <property type="match status" value="1"/>
</dbReference>
<dbReference type="GO" id="GO:0000045">
    <property type="term" value="P:autophagosome assembly"/>
    <property type="evidence" value="ECO:0007669"/>
    <property type="project" value="TreeGrafter"/>
</dbReference>
<evidence type="ECO:0000256" key="3">
    <source>
        <dbReference type="ARBA" id="ARBA00022741"/>
    </source>
</evidence>
<feature type="region of interest" description="Disordered" evidence="6">
    <location>
        <begin position="1083"/>
        <end position="1103"/>
    </location>
</feature>
<gene>
    <name evidence="9" type="ORF">PSNMU_V1.4_AUG-EV-PASAV3_0115840</name>
</gene>
<dbReference type="Gene3D" id="1.25.40.70">
    <property type="entry name" value="Phosphatidylinositol 3-kinase, accessory domain (PIK)"/>
    <property type="match status" value="1"/>
</dbReference>
<evidence type="ECO:0000256" key="4">
    <source>
        <dbReference type="ARBA" id="ARBA00022777"/>
    </source>
</evidence>
<evidence type="ECO:0000259" key="8">
    <source>
        <dbReference type="PROSITE" id="PS51545"/>
    </source>
</evidence>
<evidence type="ECO:0000259" key="7">
    <source>
        <dbReference type="PROSITE" id="PS50290"/>
    </source>
</evidence>
<keyword evidence="5" id="KW-0067">ATP-binding</keyword>
<feature type="region of interest" description="Disordered" evidence="6">
    <location>
        <begin position="1002"/>
        <end position="1021"/>
    </location>
</feature>
<feature type="compositionally biased region" description="Polar residues" evidence="6">
    <location>
        <begin position="291"/>
        <end position="300"/>
    </location>
</feature>
<dbReference type="OrthoDB" id="67688at2759"/>
<feature type="compositionally biased region" description="Pro residues" evidence="6">
    <location>
        <begin position="1243"/>
        <end position="1253"/>
    </location>
</feature>
<dbReference type="SMART" id="SM00145">
    <property type="entry name" value="PI3Ka"/>
    <property type="match status" value="1"/>
</dbReference>
<feature type="region of interest" description="Disordered" evidence="6">
    <location>
        <begin position="21"/>
        <end position="51"/>
    </location>
</feature>
<reference evidence="9 10" key="1">
    <citation type="submission" date="2019-01" db="EMBL/GenBank/DDBJ databases">
        <authorList>
            <person name="Ferrante I. M."/>
        </authorList>
    </citation>
    <scope>NUCLEOTIDE SEQUENCE [LARGE SCALE GENOMIC DNA]</scope>
    <source>
        <strain evidence="9 10">B856</strain>
    </source>
</reference>
<evidence type="ECO:0000256" key="5">
    <source>
        <dbReference type="ARBA" id="ARBA00022840"/>
    </source>
</evidence>
<name>A0A448ZQV5_9STRA</name>
<protein>
    <recommendedName>
        <fullName evidence="1">phosphatidylinositol 3-kinase</fullName>
        <ecNumber evidence="1">2.7.1.137</ecNumber>
    </recommendedName>
</protein>
<dbReference type="Proteomes" id="UP000291116">
    <property type="component" value="Unassembled WGS sequence"/>
</dbReference>
<evidence type="ECO:0000256" key="6">
    <source>
        <dbReference type="SAM" id="MobiDB-lite"/>
    </source>
</evidence>
<feature type="domain" description="PI3K/PI4K catalytic" evidence="7">
    <location>
        <begin position="1229"/>
        <end position="1505"/>
    </location>
</feature>
<feature type="region of interest" description="Disordered" evidence="6">
    <location>
        <begin position="793"/>
        <end position="853"/>
    </location>
</feature>
<dbReference type="PROSITE" id="PS51545">
    <property type="entry name" value="PIK_HELICAL"/>
    <property type="match status" value="1"/>
</dbReference>
<dbReference type="FunFam" id="1.10.1070.11:FF:000002">
    <property type="entry name" value="Phosphatidylinositol 3-kinase catalytic subunit type 3"/>
    <property type="match status" value="1"/>
</dbReference>
<dbReference type="GO" id="GO:0000407">
    <property type="term" value="C:phagophore assembly site"/>
    <property type="evidence" value="ECO:0007669"/>
    <property type="project" value="TreeGrafter"/>
</dbReference>
<dbReference type="Pfam" id="PF00454">
    <property type="entry name" value="PI3_PI4_kinase"/>
    <property type="match status" value="1"/>
</dbReference>
<feature type="compositionally biased region" description="Low complexity" evidence="6">
    <location>
        <begin position="1143"/>
        <end position="1159"/>
    </location>
</feature>
<evidence type="ECO:0000256" key="1">
    <source>
        <dbReference type="ARBA" id="ARBA00012073"/>
    </source>
</evidence>
<dbReference type="PANTHER" id="PTHR10048:SF7">
    <property type="entry name" value="PHOSPHATIDYLINOSITOL 3-KINASE CATALYTIC SUBUNIT TYPE 3"/>
    <property type="match status" value="1"/>
</dbReference>
<keyword evidence="10" id="KW-1185">Reference proteome</keyword>
<feature type="compositionally biased region" description="Basic and acidic residues" evidence="6">
    <location>
        <begin position="808"/>
        <end position="821"/>
    </location>
</feature>
<feature type="compositionally biased region" description="Basic and acidic residues" evidence="6">
    <location>
        <begin position="605"/>
        <end position="614"/>
    </location>
</feature>
<dbReference type="Pfam" id="PF00613">
    <property type="entry name" value="PI3Ka"/>
    <property type="match status" value="1"/>
</dbReference>
<feature type="region of interest" description="Disordered" evidence="6">
    <location>
        <begin position="507"/>
        <end position="541"/>
    </location>
</feature>
<dbReference type="EMBL" id="CAACVS010000647">
    <property type="protein sequence ID" value="VEU44430.1"/>
    <property type="molecule type" value="Genomic_DNA"/>
</dbReference>
<evidence type="ECO:0000313" key="9">
    <source>
        <dbReference type="EMBL" id="VEU44430.1"/>
    </source>
</evidence>
<dbReference type="InterPro" id="IPR016024">
    <property type="entry name" value="ARM-type_fold"/>
</dbReference>
<feature type="region of interest" description="Disordered" evidence="6">
    <location>
        <begin position="1226"/>
        <end position="1258"/>
    </location>
</feature>
<dbReference type="InterPro" id="IPR001263">
    <property type="entry name" value="PI3K_accessory_dom"/>
</dbReference>
<feature type="compositionally biased region" description="Basic and acidic residues" evidence="6">
    <location>
        <begin position="302"/>
        <end position="312"/>
    </location>
</feature>
<dbReference type="SUPFAM" id="SSF56112">
    <property type="entry name" value="Protein kinase-like (PK-like)"/>
    <property type="match status" value="1"/>
</dbReference>
<feature type="region of interest" description="Disordered" evidence="6">
    <location>
        <begin position="282"/>
        <end position="404"/>
    </location>
</feature>
<feature type="compositionally biased region" description="Low complexity" evidence="6">
    <location>
        <begin position="651"/>
        <end position="662"/>
    </location>
</feature>
<keyword evidence="3" id="KW-0547">Nucleotide-binding</keyword>
<dbReference type="InterPro" id="IPR000403">
    <property type="entry name" value="PI3/4_kinase_cat_dom"/>
</dbReference>
<feature type="region of interest" description="Disordered" evidence="6">
    <location>
        <begin position="1128"/>
        <end position="1160"/>
    </location>
</feature>
<dbReference type="CDD" id="cd00896">
    <property type="entry name" value="PI3Kc_III"/>
    <property type="match status" value="1"/>
</dbReference>
<feature type="region of interest" description="Disordered" evidence="6">
    <location>
        <begin position="593"/>
        <end position="630"/>
    </location>
</feature>
<feature type="region of interest" description="Disordered" evidence="6">
    <location>
        <begin position="647"/>
        <end position="710"/>
    </location>
</feature>
<keyword evidence="2" id="KW-0808">Transferase</keyword>
<dbReference type="InterPro" id="IPR011009">
    <property type="entry name" value="Kinase-like_dom_sf"/>
</dbReference>